<name>A0A1M2VUT6_TRAPU</name>
<protein>
    <submittedName>
        <fullName evidence="1">Uncharacterized protein</fullName>
    </submittedName>
</protein>
<gene>
    <name evidence="1" type="ORF">TRAPUB_12118</name>
</gene>
<reference evidence="1 2" key="1">
    <citation type="submission" date="2016-10" db="EMBL/GenBank/DDBJ databases">
        <title>Genome sequence of the basidiomycete white-rot fungus Trametes pubescens.</title>
        <authorList>
            <person name="Makela M.R."/>
            <person name="Granchi Z."/>
            <person name="Peng M."/>
            <person name="De Vries R.P."/>
            <person name="Grigoriev I."/>
            <person name="Riley R."/>
            <person name="Hilden K."/>
        </authorList>
    </citation>
    <scope>NUCLEOTIDE SEQUENCE [LARGE SCALE GENOMIC DNA]</scope>
    <source>
        <strain evidence="1 2">FBCC735</strain>
    </source>
</reference>
<organism evidence="1 2">
    <name type="scientific">Trametes pubescens</name>
    <name type="common">White-rot fungus</name>
    <dbReference type="NCBI Taxonomy" id="154538"/>
    <lineage>
        <taxon>Eukaryota</taxon>
        <taxon>Fungi</taxon>
        <taxon>Dikarya</taxon>
        <taxon>Basidiomycota</taxon>
        <taxon>Agaricomycotina</taxon>
        <taxon>Agaricomycetes</taxon>
        <taxon>Polyporales</taxon>
        <taxon>Polyporaceae</taxon>
        <taxon>Trametes</taxon>
    </lineage>
</organism>
<proteinExistence type="predicted"/>
<comment type="caution">
    <text evidence="1">The sequence shown here is derived from an EMBL/GenBank/DDBJ whole genome shotgun (WGS) entry which is preliminary data.</text>
</comment>
<dbReference type="EMBL" id="MNAD01000650">
    <property type="protein sequence ID" value="OJT11363.1"/>
    <property type="molecule type" value="Genomic_DNA"/>
</dbReference>
<evidence type="ECO:0000313" key="1">
    <source>
        <dbReference type="EMBL" id="OJT11363.1"/>
    </source>
</evidence>
<sequence>MNALSRREEETLLKKTKAFALKACDPIVKVYFTRTSLGLEAQSSSYMLYGLSRVREAAKDVVARSKTSAADHRLRQGALLAHQGRHYDDGICAEK</sequence>
<evidence type="ECO:0000313" key="2">
    <source>
        <dbReference type="Proteomes" id="UP000184267"/>
    </source>
</evidence>
<keyword evidence="2" id="KW-1185">Reference proteome</keyword>
<dbReference type="Proteomes" id="UP000184267">
    <property type="component" value="Unassembled WGS sequence"/>
</dbReference>
<dbReference type="AlphaFoldDB" id="A0A1M2VUT6"/>
<accession>A0A1M2VUT6</accession>